<name>A0ACC1XK67_MELAZ</name>
<reference evidence="1 2" key="1">
    <citation type="journal article" date="2023" name="Science">
        <title>Complex scaffold remodeling in plant triterpene biosynthesis.</title>
        <authorList>
            <person name="De La Pena R."/>
            <person name="Hodgson H."/>
            <person name="Liu J.C."/>
            <person name="Stephenson M.J."/>
            <person name="Martin A.C."/>
            <person name="Owen C."/>
            <person name="Harkess A."/>
            <person name="Leebens-Mack J."/>
            <person name="Jimenez L.E."/>
            <person name="Osbourn A."/>
            <person name="Sattely E.S."/>
        </authorList>
    </citation>
    <scope>NUCLEOTIDE SEQUENCE [LARGE SCALE GENOMIC DNA]</scope>
    <source>
        <strain evidence="2">cv. JPN11</strain>
        <tissue evidence="1">Leaf</tissue>
    </source>
</reference>
<comment type="caution">
    <text evidence="1">The sequence shown here is derived from an EMBL/GenBank/DDBJ whole genome shotgun (WGS) entry which is preliminary data.</text>
</comment>
<dbReference type="Proteomes" id="UP001164539">
    <property type="component" value="Chromosome 9"/>
</dbReference>
<evidence type="ECO:0000313" key="2">
    <source>
        <dbReference type="Proteomes" id="UP001164539"/>
    </source>
</evidence>
<keyword evidence="2" id="KW-1185">Reference proteome</keyword>
<evidence type="ECO:0000313" key="1">
    <source>
        <dbReference type="EMBL" id="KAJ4711252.1"/>
    </source>
</evidence>
<sequence length="542" mass="60341">MAGDKKETISSRLSSAVRCFRKPEREKIPAQQKHRGWKTMPYILGNETCERLASTSLFLNILVYLVGTFHLDQVLAVNIINIWYGVTNFTPMFGAFICDVYAGRFKTIAFASFASLLGMVVLTLTAWLPQLHPQKCDQTKQPYVQCQGPNSTQFGFLLMGLGLMAVGTGGIRPCSIPFGVDQFDQTTQKVYVFVEPEGSAFSGIAQVFVAAYKKCRRKLPEGEYKHGIFYDPPPKGNGSIKLTLTDQFRFLNKAAMIVENEISPDGTPTNPWRLCSIQQVEEVKCLIRIIPIWATGIITFVPILVQSGTFTVSQAMKMDRYLGPNFQIPPGSITIIPMLTVGIWLPIYDRIIVPALRKITKHEAGITMLQRITIGVIFGILSVVVAGFVERERRNSAKLHPQSQLSVFWLVPQLALLGFAEAFNAIGQLEFFNKQFPDNMKSVGNAFVYCSSGIGSYLSSLLVTIIHKSTRKDGQPGWLSNDINAGRLDLFYFLIAGLTVLDFFCLLYCAHGYQYRYGGDHLVQQEQKSHPDLELAAASTGP</sequence>
<accession>A0ACC1XK67</accession>
<organism evidence="1 2">
    <name type="scientific">Melia azedarach</name>
    <name type="common">Chinaberry tree</name>
    <dbReference type="NCBI Taxonomy" id="155640"/>
    <lineage>
        <taxon>Eukaryota</taxon>
        <taxon>Viridiplantae</taxon>
        <taxon>Streptophyta</taxon>
        <taxon>Embryophyta</taxon>
        <taxon>Tracheophyta</taxon>
        <taxon>Spermatophyta</taxon>
        <taxon>Magnoliopsida</taxon>
        <taxon>eudicotyledons</taxon>
        <taxon>Gunneridae</taxon>
        <taxon>Pentapetalae</taxon>
        <taxon>rosids</taxon>
        <taxon>malvids</taxon>
        <taxon>Sapindales</taxon>
        <taxon>Meliaceae</taxon>
        <taxon>Melia</taxon>
    </lineage>
</organism>
<proteinExistence type="predicted"/>
<dbReference type="EMBL" id="CM051402">
    <property type="protein sequence ID" value="KAJ4711252.1"/>
    <property type="molecule type" value="Genomic_DNA"/>
</dbReference>
<gene>
    <name evidence="1" type="ORF">OWV82_017299</name>
</gene>
<protein>
    <submittedName>
        <fullName evidence="1">NRT1/PTR family protein 2.2</fullName>
    </submittedName>
</protein>